<dbReference type="PROSITE" id="PS51198">
    <property type="entry name" value="UVRD_HELICASE_ATP_BIND"/>
    <property type="match status" value="1"/>
</dbReference>
<evidence type="ECO:0000256" key="4">
    <source>
        <dbReference type="ARBA" id="ARBA00022806"/>
    </source>
</evidence>
<evidence type="ECO:0000256" key="3">
    <source>
        <dbReference type="ARBA" id="ARBA00022801"/>
    </source>
</evidence>
<evidence type="ECO:0000256" key="6">
    <source>
        <dbReference type="ARBA" id="ARBA00023235"/>
    </source>
</evidence>
<dbReference type="GO" id="GO:0043138">
    <property type="term" value="F:3'-5' DNA helicase activity"/>
    <property type="evidence" value="ECO:0007669"/>
    <property type="project" value="UniProtKB-EC"/>
</dbReference>
<dbReference type="GO" id="GO:0005829">
    <property type="term" value="C:cytosol"/>
    <property type="evidence" value="ECO:0007669"/>
    <property type="project" value="TreeGrafter"/>
</dbReference>
<feature type="domain" description="UvrD-like helicase ATP-binding" evidence="11">
    <location>
        <begin position="6"/>
        <end position="289"/>
    </location>
</feature>
<evidence type="ECO:0000256" key="5">
    <source>
        <dbReference type="ARBA" id="ARBA00022840"/>
    </source>
</evidence>
<evidence type="ECO:0000256" key="1">
    <source>
        <dbReference type="ARBA" id="ARBA00009922"/>
    </source>
</evidence>
<feature type="binding site" evidence="10">
    <location>
        <begin position="27"/>
        <end position="34"/>
    </location>
    <ligand>
        <name>ATP</name>
        <dbReference type="ChEBI" id="CHEBI:30616"/>
    </ligand>
</feature>
<evidence type="ECO:0000256" key="9">
    <source>
        <dbReference type="ARBA" id="ARBA00048988"/>
    </source>
</evidence>
<dbReference type="RefSeq" id="WP_012002982.1">
    <property type="nucleotide sequence ID" value="NC_009828.1"/>
</dbReference>
<protein>
    <recommendedName>
        <fullName evidence="8">DNA 3'-5' helicase</fullName>
        <ecNumber evidence="8">5.6.2.4</ecNumber>
    </recommendedName>
</protein>
<evidence type="ECO:0000313" key="14">
    <source>
        <dbReference type="Proteomes" id="UP000002016"/>
    </source>
</evidence>
<dbReference type="GO" id="GO:0000725">
    <property type="term" value="P:recombinational repair"/>
    <property type="evidence" value="ECO:0007669"/>
    <property type="project" value="TreeGrafter"/>
</dbReference>
<dbReference type="InterPro" id="IPR000212">
    <property type="entry name" value="DNA_helicase_UvrD/REP"/>
</dbReference>
<evidence type="ECO:0000256" key="10">
    <source>
        <dbReference type="PROSITE-ProRule" id="PRU00560"/>
    </source>
</evidence>
<reference evidence="13 14" key="1">
    <citation type="submission" date="2007-08" db="EMBL/GenBank/DDBJ databases">
        <title>Complete sequence of Thermotoga lettingae TMO.</title>
        <authorList>
            <consortium name="US DOE Joint Genome Institute"/>
            <person name="Copeland A."/>
            <person name="Lucas S."/>
            <person name="Lapidus A."/>
            <person name="Barry K."/>
            <person name="Glavina del Rio T."/>
            <person name="Dalin E."/>
            <person name="Tice H."/>
            <person name="Pitluck S."/>
            <person name="Foster B."/>
            <person name="Bruce D."/>
            <person name="Schmutz J."/>
            <person name="Larimer F."/>
            <person name="Land M."/>
            <person name="Hauser L."/>
            <person name="Kyrpides N."/>
            <person name="Mikhailova N."/>
            <person name="Nelson K."/>
            <person name="Gogarten J.P."/>
            <person name="Noll K."/>
            <person name="Richardson P."/>
        </authorList>
    </citation>
    <scope>NUCLEOTIDE SEQUENCE [LARGE SCALE GENOMIC DNA]</scope>
    <source>
        <strain evidence="14">ATCC BAA-301 / DSM 14385 / NBRC 107922 / TMO</strain>
    </source>
</reference>
<organism evidence="13 14">
    <name type="scientific">Pseudothermotoga lettingae (strain ATCC BAA-301 / DSM 14385 / NBRC 107922 / TMO)</name>
    <name type="common">Thermotoga lettingae</name>
    <dbReference type="NCBI Taxonomy" id="416591"/>
    <lineage>
        <taxon>Bacteria</taxon>
        <taxon>Thermotogati</taxon>
        <taxon>Thermotogota</taxon>
        <taxon>Thermotogae</taxon>
        <taxon>Thermotogales</taxon>
        <taxon>Thermotogaceae</taxon>
        <taxon>Pseudothermotoga</taxon>
    </lineage>
</organism>
<dbReference type="EC" id="5.6.2.4" evidence="8"/>
<dbReference type="InterPro" id="IPR027417">
    <property type="entry name" value="P-loop_NTPase"/>
</dbReference>
<accession>A8F5R7</accession>
<evidence type="ECO:0000256" key="7">
    <source>
        <dbReference type="ARBA" id="ARBA00034617"/>
    </source>
</evidence>
<keyword evidence="3 10" id="KW-0378">Hydrolase</keyword>
<keyword evidence="6" id="KW-0413">Isomerase</keyword>
<dbReference type="AlphaFoldDB" id="A8F5R7"/>
<dbReference type="PANTHER" id="PTHR11070">
    <property type="entry name" value="UVRD / RECB / PCRA DNA HELICASE FAMILY MEMBER"/>
    <property type="match status" value="1"/>
</dbReference>
<name>A8F5R7_PSELT</name>
<dbReference type="Gene3D" id="3.40.50.300">
    <property type="entry name" value="P-loop containing nucleotide triphosphate hydrolases"/>
    <property type="match status" value="2"/>
</dbReference>
<dbReference type="PROSITE" id="PS51217">
    <property type="entry name" value="UVRD_HELICASE_CTER"/>
    <property type="match status" value="1"/>
</dbReference>
<gene>
    <name evidence="13" type="ordered locus">Tlet_0935</name>
</gene>
<dbReference type="KEGG" id="tle:Tlet_0935"/>
<dbReference type="PANTHER" id="PTHR11070:SF3">
    <property type="entry name" value="DNA 3'-5' HELICASE"/>
    <property type="match status" value="1"/>
</dbReference>
<feature type="domain" description="UvrD-like helicase C-terminal" evidence="12">
    <location>
        <begin position="290"/>
        <end position="545"/>
    </location>
</feature>
<dbReference type="InterPro" id="IPR014017">
    <property type="entry name" value="DNA_helicase_UvrD-like_C"/>
</dbReference>
<dbReference type="Proteomes" id="UP000002016">
    <property type="component" value="Chromosome"/>
</dbReference>
<sequence>MEDYLQQLDDEQRTAVLKSAGRSIIIAGPGSGKTRVITYKLLHLLKTGIKPSEILLVTFTRAAANEMIDRARMLTGIDLEGITAGTFHHICNLILRRYARKVGLFPNFTILDEEDSKSLIKHVRTMVLERTGEIKHFPSHGVLQKIFSYATNTMSTLHSALLKINPKYIDYEKIIEDIYREYTIEKRNQNCVDYDDLLVFAVQVLQDSDIRLRESRKYKWILVDEFQDTNILQLNLIELLSSFHKNIVVVADDSQSIYSFRGARYENVRDFMKIDGTKLFKIQTNYRSVEPIVKLINATIPKRSVPKVLRAVKFSDQKPIVIKTSDRQEEAAYVSKQILRLIEQGFDPEEIAVLYRSHSHSLELQIELSKQQIDFKILSGIRFTETAHVKDIIAFLRIIQNPREKISWIRVARLFPGIGAKTASNLAEHAYGAALQNDVSSILDGFSQKKGQILEIKKLLSEMQEESTVSDKISFLYESFYQQYLQDNYPDYKERQQDIERLIEVALRYNSLEHFLSDLTVNEDVQNNVSKGQKITLTTVHQAKGLEWDVVFVISVNPGDFPSYYALMENNIDEEERIFYVAITRPRKLLYLVTQQYPSSPYMYWAKAVDFLQKIPEELVDIYDTSY</sequence>
<evidence type="ECO:0000259" key="11">
    <source>
        <dbReference type="PROSITE" id="PS51198"/>
    </source>
</evidence>
<comment type="catalytic activity">
    <reaction evidence="7">
        <text>Couples ATP hydrolysis with the unwinding of duplex DNA by translocating in the 3'-5' direction.</text>
        <dbReference type="EC" id="5.6.2.4"/>
    </reaction>
</comment>
<keyword evidence="5 10" id="KW-0067">ATP-binding</keyword>
<keyword evidence="2 10" id="KW-0547">Nucleotide-binding</keyword>
<dbReference type="GO" id="GO:0003677">
    <property type="term" value="F:DNA binding"/>
    <property type="evidence" value="ECO:0007669"/>
    <property type="project" value="InterPro"/>
</dbReference>
<dbReference type="Gene3D" id="1.10.10.160">
    <property type="match status" value="1"/>
</dbReference>
<evidence type="ECO:0000256" key="8">
    <source>
        <dbReference type="ARBA" id="ARBA00034808"/>
    </source>
</evidence>
<dbReference type="InterPro" id="IPR013986">
    <property type="entry name" value="DExx_box_DNA_helicase_dom_sf"/>
</dbReference>
<dbReference type="Gene3D" id="1.10.486.10">
    <property type="entry name" value="PCRA, domain 4"/>
    <property type="match status" value="1"/>
</dbReference>
<dbReference type="InterPro" id="IPR014016">
    <property type="entry name" value="UvrD-like_ATP-bd"/>
</dbReference>
<reference evidence="13 14" key="2">
    <citation type="journal article" date="2009" name="Proc. Natl. Acad. Sci. U.S.A.">
        <title>On the chimeric nature, thermophilic origin, and phylogenetic placement of the Thermotogales.</title>
        <authorList>
            <person name="Zhaxybayeva O."/>
            <person name="Swithers K.S."/>
            <person name="Lapierre P."/>
            <person name="Fournier G.P."/>
            <person name="Bickhart D.M."/>
            <person name="DeBoy R.T."/>
            <person name="Nelson K.E."/>
            <person name="Nesbo C.L."/>
            <person name="Doolittle W.F."/>
            <person name="Gogarten J.P."/>
            <person name="Noll K.M."/>
        </authorList>
    </citation>
    <scope>NUCLEOTIDE SEQUENCE [LARGE SCALE GENOMIC DNA]</scope>
    <source>
        <strain evidence="14">ATCC BAA-301 / DSM 14385 / NBRC 107922 / TMO</strain>
    </source>
</reference>
<comment type="similarity">
    <text evidence="1">Belongs to the helicase family. UvrD subfamily.</text>
</comment>
<dbReference type="eggNOG" id="COG0210">
    <property type="taxonomic scope" value="Bacteria"/>
</dbReference>
<evidence type="ECO:0000259" key="12">
    <source>
        <dbReference type="PROSITE" id="PS51217"/>
    </source>
</evidence>
<dbReference type="SUPFAM" id="SSF52540">
    <property type="entry name" value="P-loop containing nucleoside triphosphate hydrolases"/>
    <property type="match status" value="1"/>
</dbReference>
<keyword evidence="14" id="KW-1185">Reference proteome</keyword>
<keyword evidence="4 10" id="KW-0347">Helicase</keyword>
<dbReference type="Pfam" id="PF13361">
    <property type="entry name" value="UvrD_C"/>
    <property type="match status" value="1"/>
</dbReference>
<dbReference type="CDD" id="cd17932">
    <property type="entry name" value="DEXQc_UvrD"/>
    <property type="match status" value="1"/>
</dbReference>
<dbReference type="Pfam" id="PF00580">
    <property type="entry name" value="UvrD-helicase"/>
    <property type="match status" value="1"/>
</dbReference>
<dbReference type="GO" id="GO:0005524">
    <property type="term" value="F:ATP binding"/>
    <property type="evidence" value="ECO:0007669"/>
    <property type="project" value="UniProtKB-UniRule"/>
</dbReference>
<dbReference type="STRING" id="416591.Tlet_0935"/>
<evidence type="ECO:0000313" key="13">
    <source>
        <dbReference type="EMBL" id="ABV33501.1"/>
    </source>
</evidence>
<dbReference type="EMBL" id="CP000812">
    <property type="protein sequence ID" value="ABV33501.1"/>
    <property type="molecule type" value="Genomic_DNA"/>
</dbReference>
<dbReference type="GO" id="GO:0016887">
    <property type="term" value="F:ATP hydrolysis activity"/>
    <property type="evidence" value="ECO:0007669"/>
    <property type="project" value="RHEA"/>
</dbReference>
<comment type="catalytic activity">
    <reaction evidence="9">
        <text>ATP + H2O = ADP + phosphate + H(+)</text>
        <dbReference type="Rhea" id="RHEA:13065"/>
        <dbReference type="ChEBI" id="CHEBI:15377"/>
        <dbReference type="ChEBI" id="CHEBI:15378"/>
        <dbReference type="ChEBI" id="CHEBI:30616"/>
        <dbReference type="ChEBI" id="CHEBI:43474"/>
        <dbReference type="ChEBI" id="CHEBI:456216"/>
        <dbReference type="EC" id="5.6.2.4"/>
    </reaction>
</comment>
<dbReference type="HOGENOM" id="CLU_004585_5_10_0"/>
<proteinExistence type="inferred from homology"/>
<evidence type="ECO:0000256" key="2">
    <source>
        <dbReference type="ARBA" id="ARBA00022741"/>
    </source>
</evidence>